<evidence type="ECO:0000256" key="1">
    <source>
        <dbReference type="SAM" id="MobiDB-lite"/>
    </source>
</evidence>
<proteinExistence type="predicted"/>
<dbReference type="Proteomes" id="UP000663845">
    <property type="component" value="Unassembled WGS sequence"/>
</dbReference>
<name>A0A814V3L1_9BILA</name>
<dbReference type="AlphaFoldDB" id="A0A814V3L1"/>
<accession>A0A814V3L1</accession>
<gene>
    <name evidence="2" type="ORF">JYZ213_LOCUS25939</name>
</gene>
<protein>
    <submittedName>
        <fullName evidence="2">Uncharacterized protein</fullName>
    </submittedName>
</protein>
<sequence>MSGRVVGTDSIGSVPKSRLFDSDSNGASERSIDCSRVIGSIENNSLTNFSKSAGLKVAGSKSISKYFIRKYIRQYI</sequence>
<evidence type="ECO:0000313" key="3">
    <source>
        <dbReference type="Proteomes" id="UP000663845"/>
    </source>
</evidence>
<reference evidence="2" key="1">
    <citation type="submission" date="2021-02" db="EMBL/GenBank/DDBJ databases">
        <authorList>
            <person name="Nowell W R."/>
        </authorList>
    </citation>
    <scope>NUCLEOTIDE SEQUENCE</scope>
</reference>
<feature type="region of interest" description="Disordered" evidence="1">
    <location>
        <begin position="1"/>
        <end position="30"/>
    </location>
</feature>
<organism evidence="2 3">
    <name type="scientific">Adineta steineri</name>
    <dbReference type="NCBI Taxonomy" id="433720"/>
    <lineage>
        <taxon>Eukaryota</taxon>
        <taxon>Metazoa</taxon>
        <taxon>Spiralia</taxon>
        <taxon>Gnathifera</taxon>
        <taxon>Rotifera</taxon>
        <taxon>Eurotatoria</taxon>
        <taxon>Bdelloidea</taxon>
        <taxon>Adinetida</taxon>
        <taxon>Adinetidae</taxon>
        <taxon>Adineta</taxon>
    </lineage>
</organism>
<comment type="caution">
    <text evidence="2">The sequence shown here is derived from an EMBL/GenBank/DDBJ whole genome shotgun (WGS) entry which is preliminary data.</text>
</comment>
<dbReference type="EMBL" id="CAJNOG010000339">
    <property type="protein sequence ID" value="CAF1183825.1"/>
    <property type="molecule type" value="Genomic_DNA"/>
</dbReference>
<evidence type="ECO:0000313" key="2">
    <source>
        <dbReference type="EMBL" id="CAF1183825.1"/>
    </source>
</evidence>